<keyword evidence="1" id="KW-1133">Transmembrane helix</keyword>
<evidence type="ECO:0000313" key="2">
    <source>
        <dbReference type="EMBL" id="QES56436.1"/>
    </source>
</evidence>
<feature type="transmembrane region" description="Helical" evidence="1">
    <location>
        <begin position="34"/>
        <end position="59"/>
    </location>
</feature>
<accession>A0A5P2DMX7</accession>
<organism evidence="2 3">
    <name type="scientific">Streptomyces venezuelae</name>
    <dbReference type="NCBI Taxonomy" id="54571"/>
    <lineage>
        <taxon>Bacteria</taxon>
        <taxon>Bacillati</taxon>
        <taxon>Actinomycetota</taxon>
        <taxon>Actinomycetes</taxon>
        <taxon>Kitasatosporales</taxon>
        <taxon>Streptomycetaceae</taxon>
        <taxon>Streptomyces</taxon>
    </lineage>
</organism>
<dbReference type="RefSeq" id="WP_150259042.1">
    <property type="nucleotide sequence ID" value="NZ_CP029189.1"/>
</dbReference>
<protein>
    <submittedName>
        <fullName evidence="2">Uncharacterized protein</fullName>
    </submittedName>
</protein>
<keyword evidence="1" id="KW-0472">Membrane</keyword>
<dbReference type="Proteomes" id="UP000324101">
    <property type="component" value="Chromosome"/>
</dbReference>
<evidence type="ECO:0000313" key="3">
    <source>
        <dbReference type="Proteomes" id="UP000324101"/>
    </source>
</evidence>
<evidence type="ECO:0000256" key="1">
    <source>
        <dbReference type="SAM" id="Phobius"/>
    </source>
</evidence>
<gene>
    <name evidence="2" type="ORF">DEJ51_21510</name>
</gene>
<name>A0A5P2DMX7_STRVZ</name>
<sequence>MTVKILCVAVVLLLASLAAVICGNVLLVLGATKLTAIGSGGGAFIGVSGLGMLILSYLLPAS</sequence>
<dbReference type="EMBL" id="CP029189">
    <property type="protein sequence ID" value="QES56436.1"/>
    <property type="molecule type" value="Genomic_DNA"/>
</dbReference>
<reference evidence="2 3" key="1">
    <citation type="submission" date="2018-05" db="EMBL/GenBank/DDBJ databases">
        <title>Streptomyces venezuelae.</title>
        <authorList>
            <person name="Kim W."/>
            <person name="Lee N."/>
            <person name="Cho B.-K."/>
        </authorList>
    </citation>
    <scope>NUCLEOTIDE SEQUENCE [LARGE SCALE GENOMIC DNA]</scope>
    <source>
        <strain evidence="2 3">ATCC 21018</strain>
    </source>
</reference>
<proteinExistence type="predicted"/>
<dbReference type="AlphaFoldDB" id="A0A5P2DMX7"/>
<keyword evidence="1" id="KW-0812">Transmembrane</keyword>